<evidence type="ECO:0000256" key="1">
    <source>
        <dbReference type="SAM" id="MobiDB-lite"/>
    </source>
</evidence>
<name>A0A426XE52_ENSVE</name>
<gene>
    <name evidence="3" type="ORF">B296_00038578</name>
</gene>
<protein>
    <submittedName>
        <fullName evidence="3">Uncharacterized protein</fullName>
    </submittedName>
</protein>
<keyword evidence="2" id="KW-0812">Transmembrane</keyword>
<dbReference type="EMBL" id="AMZH03021928">
    <property type="protein sequence ID" value="RRT37746.1"/>
    <property type="molecule type" value="Genomic_DNA"/>
</dbReference>
<feature type="region of interest" description="Disordered" evidence="1">
    <location>
        <begin position="74"/>
        <end position="93"/>
    </location>
</feature>
<proteinExistence type="predicted"/>
<reference evidence="3 4" key="1">
    <citation type="journal article" date="2014" name="Agronomy (Basel)">
        <title>A Draft Genome Sequence for Ensete ventricosum, the Drought-Tolerant Tree Against Hunger.</title>
        <authorList>
            <person name="Harrison J."/>
            <person name="Moore K.A."/>
            <person name="Paszkiewicz K."/>
            <person name="Jones T."/>
            <person name="Grant M."/>
            <person name="Ambacheew D."/>
            <person name="Muzemil S."/>
            <person name="Studholme D.J."/>
        </authorList>
    </citation>
    <scope>NUCLEOTIDE SEQUENCE [LARGE SCALE GENOMIC DNA]</scope>
</reference>
<evidence type="ECO:0000313" key="3">
    <source>
        <dbReference type="EMBL" id="RRT37746.1"/>
    </source>
</evidence>
<dbReference type="AlphaFoldDB" id="A0A426XE52"/>
<keyword evidence="2" id="KW-0472">Membrane</keyword>
<evidence type="ECO:0000313" key="4">
    <source>
        <dbReference type="Proteomes" id="UP000287651"/>
    </source>
</evidence>
<organism evidence="3 4">
    <name type="scientific">Ensete ventricosum</name>
    <name type="common">Abyssinian banana</name>
    <name type="synonym">Musa ensete</name>
    <dbReference type="NCBI Taxonomy" id="4639"/>
    <lineage>
        <taxon>Eukaryota</taxon>
        <taxon>Viridiplantae</taxon>
        <taxon>Streptophyta</taxon>
        <taxon>Embryophyta</taxon>
        <taxon>Tracheophyta</taxon>
        <taxon>Spermatophyta</taxon>
        <taxon>Magnoliopsida</taxon>
        <taxon>Liliopsida</taxon>
        <taxon>Zingiberales</taxon>
        <taxon>Musaceae</taxon>
        <taxon>Ensete</taxon>
    </lineage>
</organism>
<dbReference type="Proteomes" id="UP000287651">
    <property type="component" value="Unassembled WGS sequence"/>
</dbReference>
<feature type="transmembrane region" description="Helical" evidence="2">
    <location>
        <begin position="130"/>
        <end position="149"/>
    </location>
</feature>
<keyword evidence="2" id="KW-1133">Transmembrane helix</keyword>
<evidence type="ECO:0000256" key="2">
    <source>
        <dbReference type="SAM" id="Phobius"/>
    </source>
</evidence>
<accession>A0A426XE52</accession>
<comment type="caution">
    <text evidence="3">The sequence shown here is derived from an EMBL/GenBank/DDBJ whole genome shotgun (WGS) entry which is preliminary data.</text>
</comment>
<sequence>MGPPSSAKNVREKFGACLVDAFRLRKHCWFRPVCASSPAVVSVQSWSSIGWVEPRGPTREVGCWNGGARVGRKYSNLGRQPTPARRSGRVGSRRDISDGQVSLVVDFATPLLCRGAGAFIVSAIGHSYLISLLLLSLTIPSYFSTTLVVHTMRRVLAGRECQPCPPYRC</sequence>